<name>A0A1D9P9K0_9FLAO</name>
<dbReference type="SUPFAM" id="SSF82153">
    <property type="entry name" value="FAS1 domain"/>
    <property type="match status" value="2"/>
</dbReference>
<evidence type="ECO:0000313" key="4">
    <source>
        <dbReference type="Proteomes" id="UP000178198"/>
    </source>
</evidence>
<evidence type="ECO:0000313" key="3">
    <source>
        <dbReference type="EMBL" id="AOZ98775.1"/>
    </source>
</evidence>
<dbReference type="InterPro" id="IPR000782">
    <property type="entry name" value="FAS1_domain"/>
</dbReference>
<dbReference type="InterPro" id="IPR050904">
    <property type="entry name" value="Adhesion/Biosynth-related"/>
</dbReference>
<dbReference type="InterPro" id="IPR036378">
    <property type="entry name" value="FAS1_dom_sf"/>
</dbReference>
<accession>A0A1D9P9K0</accession>
<gene>
    <name evidence="3" type="ORF">BIW12_04610</name>
</gene>
<dbReference type="RefSeq" id="WP_071184024.1">
    <property type="nucleotide sequence ID" value="NZ_CP017774.1"/>
</dbReference>
<dbReference type="EMBL" id="CP017774">
    <property type="protein sequence ID" value="AOZ98775.1"/>
    <property type="molecule type" value="Genomic_DNA"/>
</dbReference>
<dbReference type="OrthoDB" id="659398at2"/>
<dbReference type="AlphaFoldDB" id="A0A1D9P9K0"/>
<dbReference type="STRING" id="1306519.BIW12_04610"/>
<feature type="chain" id="PRO_5009444436" description="FAS1 domain-containing protein" evidence="1">
    <location>
        <begin position="26"/>
        <end position="750"/>
    </location>
</feature>
<feature type="domain" description="FAS1" evidence="2">
    <location>
        <begin position="37"/>
        <end position="232"/>
    </location>
</feature>
<keyword evidence="4" id="KW-1185">Reference proteome</keyword>
<feature type="signal peptide" evidence="1">
    <location>
        <begin position="1"/>
        <end position="25"/>
    </location>
</feature>
<organism evidence="3 4">
    <name type="scientific">Flavobacterium commune</name>
    <dbReference type="NCBI Taxonomy" id="1306519"/>
    <lineage>
        <taxon>Bacteria</taxon>
        <taxon>Pseudomonadati</taxon>
        <taxon>Bacteroidota</taxon>
        <taxon>Flavobacteriia</taxon>
        <taxon>Flavobacteriales</taxon>
        <taxon>Flavobacteriaceae</taxon>
        <taxon>Flavobacterium</taxon>
    </lineage>
</organism>
<dbReference type="KEGG" id="fcm:BIW12_04610"/>
<dbReference type="Proteomes" id="UP000178198">
    <property type="component" value="Chromosome"/>
</dbReference>
<sequence length="750" mass="84040">MKRKINYYLLILPLLALFASCSRDVFDEYYARPDYLEDPIYQRLEELGNYKNFTALIEKAGYKDILSKSGYWTMFAPNDAAFTAYFQENGISSVSQIDEATASKIVRYALVYNAFREDQLSDYQSAQGWVKDNAFRRRTAYYDGYQNKIVNGTPMVVVDANRNGGYAFADNNNKYVTYFTDEYFTAKTLSSFDFNYFYPDKEYTGFNLFDGGVQQADIIAENGIIHEVDKVSLPPLSIGKYLEEDNAKGVNSKYSKFYKMLEEHLVTYVFNETVTTSYKNFTGKSDNVFIKFYNSGLSFSPNSENYLKEADNDGQSDAFTMIAPDNAAMEPFVRDILLKHFTMDNLPLYVFQDFFNAHMVKNAVWPSKAASYDNGLGEDLRFDFNTNIIDKKILSNGFFYGSNVVQKSNLFYSVYTSAYLDPAFTLATRLYNSTEIKQMISNIRNKFVLFLPSDTLLRSLGYNYDINSSQWVYTSPTTGLSVSGGAASSRLYRILYNSIVATPNGELDDIFTSSGIIRTGDLDFPGEYIKWDHGKLYAAGNEVAGTVVNIVGDGDVQQNGVTYYIDNLLGFTDRPQGLEIKELAEIPGSQFSSFFNYLKNSTLYNATTGAIQGVSLGTSYTFLVPDNAAIARAKLAGVLPASDNPSLQGDKDKVADFISYHILVNATASDDGLVTGLFETLRKDSFGEKTYVRVESTNSPRTLSFKDATTDSSIGGNNPAANYIKASSNNLADRSLIHLIDNYLTLPKIQ</sequence>
<feature type="domain" description="FAS1" evidence="2">
    <location>
        <begin position="578"/>
        <end position="744"/>
    </location>
</feature>
<dbReference type="Gene3D" id="2.30.180.10">
    <property type="entry name" value="FAS1 domain"/>
    <property type="match status" value="2"/>
</dbReference>
<keyword evidence="1" id="KW-0732">Signal</keyword>
<proteinExistence type="predicted"/>
<dbReference type="PROSITE" id="PS51257">
    <property type="entry name" value="PROKAR_LIPOPROTEIN"/>
    <property type="match status" value="1"/>
</dbReference>
<protein>
    <recommendedName>
        <fullName evidence="2">FAS1 domain-containing protein</fullName>
    </recommendedName>
</protein>
<dbReference type="PANTHER" id="PTHR10900:SF77">
    <property type="entry name" value="FI19380P1"/>
    <property type="match status" value="1"/>
</dbReference>
<evidence type="ECO:0000256" key="1">
    <source>
        <dbReference type="SAM" id="SignalP"/>
    </source>
</evidence>
<dbReference type="PANTHER" id="PTHR10900">
    <property type="entry name" value="PERIOSTIN-RELATED"/>
    <property type="match status" value="1"/>
</dbReference>
<reference evidence="3 4" key="1">
    <citation type="submission" date="2016-10" db="EMBL/GenBank/DDBJ databases">
        <title>Complete Genome Sequence of Flavobacterium sp. PK15.</title>
        <authorList>
            <person name="Ekwe A."/>
            <person name="Kim S.B."/>
        </authorList>
    </citation>
    <scope>NUCLEOTIDE SEQUENCE [LARGE SCALE GENOMIC DNA]</scope>
    <source>
        <strain evidence="3 4">PK15</strain>
    </source>
</reference>
<evidence type="ECO:0000259" key="2">
    <source>
        <dbReference type="PROSITE" id="PS50213"/>
    </source>
</evidence>
<dbReference type="PROSITE" id="PS50213">
    <property type="entry name" value="FAS1"/>
    <property type="match status" value="2"/>
</dbReference>
<dbReference type="Pfam" id="PF02469">
    <property type="entry name" value="Fasciclin"/>
    <property type="match status" value="2"/>
</dbReference>